<dbReference type="RefSeq" id="WP_193195053.1">
    <property type="nucleotide sequence ID" value="NZ_JACZFR010000074.1"/>
</dbReference>
<keyword evidence="3" id="KW-1185">Reference proteome</keyword>
<feature type="transmembrane region" description="Helical" evidence="1">
    <location>
        <begin position="6"/>
        <end position="33"/>
    </location>
</feature>
<evidence type="ECO:0000313" key="2">
    <source>
        <dbReference type="EMBL" id="MFC6635048.1"/>
    </source>
</evidence>
<protein>
    <recommendedName>
        <fullName evidence="4">DUF4760 domain-containing protein</fullName>
    </recommendedName>
</protein>
<evidence type="ECO:0008006" key="4">
    <source>
        <dbReference type="Google" id="ProtNLM"/>
    </source>
</evidence>
<gene>
    <name evidence="2" type="ORF">ACFQBM_17295</name>
</gene>
<evidence type="ECO:0000256" key="1">
    <source>
        <dbReference type="SAM" id="Phobius"/>
    </source>
</evidence>
<comment type="caution">
    <text evidence="2">The sequence shown here is derived from an EMBL/GenBank/DDBJ whole genome shotgun (WGS) entry which is preliminary data.</text>
</comment>
<keyword evidence="1" id="KW-1133">Transmembrane helix</keyword>
<dbReference type="Proteomes" id="UP001596425">
    <property type="component" value="Unassembled WGS sequence"/>
</dbReference>
<proteinExistence type="predicted"/>
<evidence type="ECO:0000313" key="3">
    <source>
        <dbReference type="Proteomes" id="UP001596425"/>
    </source>
</evidence>
<reference evidence="3" key="1">
    <citation type="journal article" date="2019" name="Int. J. Syst. Evol. Microbiol.">
        <title>The Global Catalogue of Microorganisms (GCM) 10K type strain sequencing project: providing services to taxonomists for standard genome sequencing and annotation.</title>
        <authorList>
            <consortium name="The Broad Institute Genomics Platform"/>
            <consortium name="The Broad Institute Genome Sequencing Center for Infectious Disease"/>
            <person name="Wu L."/>
            <person name="Ma J."/>
        </authorList>
    </citation>
    <scope>NUCLEOTIDE SEQUENCE [LARGE SCALE GENOMIC DNA]</scope>
    <source>
        <strain evidence="3">CGMCC 1.13718</strain>
    </source>
</reference>
<dbReference type="EMBL" id="JBHSVR010000001">
    <property type="protein sequence ID" value="MFC6635048.1"/>
    <property type="molecule type" value="Genomic_DNA"/>
</dbReference>
<accession>A0ABW1YRQ7</accession>
<name>A0ABW1YRQ7_9GAMM</name>
<keyword evidence="1" id="KW-0812">Transmembrane</keyword>
<sequence>MGDFEKILLTAAMTVLGGFLIHSASQLFLKLFIEPLQDFKKYKFEAISLLGFYSNKLNARLKYDDSFDEKERYYKAQDEIRLCAANLKSAYYSINPRFLAVFLRIIPNQENFKQASRNLMSLSFLGSLNTEDTKASENYNRARNTVAMLGAEW</sequence>
<organism evidence="2 3">
    <name type="scientific">Microbulbifer taiwanensis</name>
    <dbReference type="NCBI Taxonomy" id="986746"/>
    <lineage>
        <taxon>Bacteria</taxon>
        <taxon>Pseudomonadati</taxon>
        <taxon>Pseudomonadota</taxon>
        <taxon>Gammaproteobacteria</taxon>
        <taxon>Cellvibrionales</taxon>
        <taxon>Microbulbiferaceae</taxon>
        <taxon>Microbulbifer</taxon>
    </lineage>
</organism>
<keyword evidence="1" id="KW-0472">Membrane</keyword>